<dbReference type="Pfam" id="PF04607">
    <property type="entry name" value="RelA_SpoT"/>
    <property type="match status" value="1"/>
</dbReference>
<gene>
    <name evidence="2" type="ORF">DSLASN_39920</name>
</gene>
<dbReference type="Gene3D" id="3.30.460.10">
    <property type="entry name" value="Beta Polymerase, domain 2"/>
    <property type="match status" value="1"/>
</dbReference>
<dbReference type="InterPro" id="IPR043519">
    <property type="entry name" value="NT_sf"/>
</dbReference>
<dbReference type="CDD" id="cd05399">
    <property type="entry name" value="NT_Rel-Spo_like"/>
    <property type="match status" value="1"/>
</dbReference>
<dbReference type="PANTHER" id="PTHR41773">
    <property type="entry name" value="GTP PYROPHOSPHATASE-RELATED"/>
    <property type="match status" value="1"/>
</dbReference>
<dbReference type="Gene3D" id="1.10.287.860">
    <property type="entry name" value="Nucleotidyltransferase"/>
    <property type="match status" value="1"/>
</dbReference>
<dbReference type="EMBL" id="AP024488">
    <property type="protein sequence ID" value="BCS98360.1"/>
    <property type="molecule type" value="Genomic_DNA"/>
</dbReference>
<dbReference type="SMART" id="SM00954">
    <property type="entry name" value="RelA_SpoT"/>
    <property type="match status" value="1"/>
</dbReference>
<evidence type="ECO:0000259" key="1">
    <source>
        <dbReference type="SMART" id="SM00954"/>
    </source>
</evidence>
<keyword evidence="3" id="KW-1185">Reference proteome</keyword>
<name>A0ABM7PMM1_9BACT</name>
<protein>
    <submittedName>
        <fullName evidence="2">(P)ppGpp synthetase</fullName>
    </submittedName>
</protein>
<dbReference type="InterPro" id="IPR007685">
    <property type="entry name" value="RelA_SpoT"/>
</dbReference>
<dbReference type="PANTHER" id="PTHR41773:SF1">
    <property type="entry name" value="RELA_SPOT DOMAIN-CONTAINING PROTEIN"/>
    <property type="match status" value="1"/>
</dbReference>
<evidence type="ECO:0000313" key="3">
    <source>
        <dbReference type="Proteomes" id="UP001320148"/>
    </source>
</evidence>
<feature type="domain" description="RelA/SpoT" evidence="1">
    <location>
        <begin position="50"/>
        <end position="185"/>
    </location>
</feature>
<evidence type="ECO:0000313" key="2">
    <source>
        <dbReference type="EMBL" id="BCS98360.1"/>
    </source>
</evidence>
<organism evidence="2 3">
    <name type="scientific">Desulfoluna limicola</name>
    <dbReference type="NCBI Taxonomy" id="2810562"/>
    <lineage>
        <taxon>Bacteria</taxon>
        <taxon>Pseudomonadati</taxon>
        <taxon>Thermodesulfobacteriota</taxon>
        <taxon>Desulfobacteria</taxon>
        <taxon>Desulfobacterales</taxon>
        <taxon>Desulfolunaceae</taxon>
        <taxon>Desulfoluna</taxon>
    </lineage>
</organism>
<sequence>MASLDFEKEKQVFRNYHSENLELFEAAKNAFIVIINSILAEDIPISSVTGRVKDKEECIKKFSRKYQTALEEVRTPYEIKDHITDLIGLRVVSLYESDIVRIRDILSEEFEFVEITDKIEAMESKEDSFGYKGLHVDLKLKEPRSAMREYARYNDLRFELQIRTIIQDAWSALDHKIKYKKSIPIDLKRRINTLAALFELADREFYSILEETIRSEEKEKRNRDHLSEKEQLNAFSFLVVAEEKFPDYRFQPHKVDGFVLELVDYGNLSPSRFKAIVEEGYQVVDEYKQYLGQNDSQRHALNPYMVIRHMLYKHDKTTYRRILYNDQRDRFDAWLHKYKNGKPGKKRLPPTE</sequence>
<reference evidence="2 3" key="1">
    <citation type="submission" date="2021-02" db="EMBL/GenBank/DDBJ databases">
        <title>Complete genome of Desulfoluna sp. strain ASN36.</title>
        <authorList>
            <person name="Takahashi A."/>
            <person name="Kojima H."/>
            <person name="Fukui M."/>
        </authorList>
    </citation>
    <scope>NUCLEOTIDE SEQUENCE [LARGE SCALE GENOMIC DNA]</scope>
    <source>
        <strain evidence="2 3">ASN36</strain>
    </source>
</reference>
<dbReference type="SUPFAM" id="SSF81301">
    <property type="entry name" value="Nucleotidyltransferase"/>
    <property type="match status" value="1"/>
</dbReference>
<dbReference type="RefSeq" id="WP_236889760.1">
    <property type="nucleotide sequence ID" value="NZ_AP024488.1"/>
</dbReference>
<accession>A0ABM7PMM1</accession>
<dbReference type="Proteomes" id="UP001320148">
    <property type="component" value="Chromosome"/>
</dbReference>
<proteinExistence type="predicted"/>